<evidence type="ECO:0000256" key="7">
    <source>
        <dbReference type="HAMAP-Rule" id="MF_01217"/>
    </source>
</evidence>
<comment type="subcellular location">
    <subcellularLocation>
        <location evidence="7">Cytoplasm</location>
    </subcellularLocation>
</comment>
<dbReference type="SUPFAM" id="SSF47336">
    <property type="entry name" value="ACP-like"/>
    <property type="match status" value="1"/>
</dbReference>
<evidence type="ECO:0000256" key="2">
    <source>
        <dbReference type="ARBA" id="ARBA00022516"/>
    </source>
</evidence>
<dbReference type="NCBIfam" id="NF002148">
    <property type="entry name" value="PRK00982.1-2"/>
    <property type="match status" value="1"/>
</dbReference>
<dbReference type="HAMAP" id="MF_01217">
    <property type="entry name" value="Acyl_carrier"/>
    <property type="match status" value="1"/>
</dbReference>
<proteinExistence type="inferred from homology"/>
<dbReference type="NCBIfam" id="NF002150">
    <property type="entry name" value="PRK00982.1-4"/>
    <property type="match status" value="1"/>
</dbReference>
<dbReference type="InterPro" id="IPR009081">
    <property type="entry name" value="PP-bd_ACP"/>
</dbReference>
<dbReference type="OrthoDB" id="9804551at2"/>
<keyword evidence="7" id="KW-0963">Cytoplasm</keyword>
<evidence type="ECO:0000256" key="8">
    <source>
        <dbReference type="NCBIfam" id="TIGR00517"/>
    </source>
</evidence>
<comment type="pathway">
    <text evidence="7 9">Lipid metabolism; fatty acid biosynthesis.</text>
</comment>
<evidence type="ECO:0000256" key="9">
    <source>
        <dbReference type="RuleBase" id="RU003545"/>
    </source>
</evidence>
<dbReference type="GO" id="GO:0005829">
    <property type="term" value="C:cytosol"/>
    <property type="evidence" value="ECO:0007669"/>
    <property type="project" value="TreeGrafter"/>
</dbReference>
<comment type="similarity">
    <text evidence="7">Belongs to the acyl carrier protein (ACP) family.</text>
</comment>
<dbReference type="GO" id="GO:0000035">
    <property type="term" value="F:acyl binding"/>
    <property type="evidence" value="ECO:0007669"/>
    <property type="project" value="TreeGrafter"/>
</dbReference>
<dbReference type="KEGG" id="afo:Afer_1088"/>
<organism evidence="11 12">
    <name type="scientific">Acidimicrobium ferrooxidans (strain DSM 10331 / JCM 15462 / NBRC 103882 / ICP)</name>
    <dbReference type="NCBI Taxonomy" id="525909"/>
    <lineage>
        <taxon>Bacteria</taxon>
        <taxon>Bacillati</taxon>
        <taxon>Actinomycetota</taxon>
        <taxon>Acidimicrobiia</taxon>
        <taxon>Acidimicrobiales</taxon>
        <taxon>Acidimicrobiaceae</taxon>
        <taxon>Acidimicrobium</taxon>
    </lineage>
</organism>
<dbReference type="PANTHER" id="PTHR20863">
    <property type="entry name" value="ACYL CARRIER PROTEIN"/>
    <property type="match status" value="1"/>
</dbReference>
<evidence type="ECO:0000313" key="11">
    <source>
        <dbReference type="EMBL" id="ACU54021.1"/>
    </source>
</evidence>
<keyword evidence="2 7" id="KW-0444">Lipid biosynthesis</keyword>
<dbReference type="InterPro" id="IPR036736">
    <property type="entry name" value="ACP-like_sf"/>
</dbReference>
<evidence type="ECO:0000256" key="1">
    <source>
        <dbReference type="ARBA" id="ARBA00022450"/>
    </source>
</evidence>
<dbReference type="eggNOG" id="COG0236">
    <property type="taxonomic scope" value="Bacteria"/>
</dbReference>
<dbReference type="HOGENOM" id="CLU_108696_5_1_11"/>
<keyword evidence="12" id="KW-1185">Reference proteome</keyword>
<sequence length="80" mass="8774">MDRTEAFEKFKVTTVKVLGVEPDQVVMDASFANDLDADSLDLVELIMALEDEFSVSVPESELEGVDTVGKAFELVYGKLS</sequence>
<comment type="PTM">
    <text evidence="7">4'-phosphopantetheine is transferred from CoA to a specific serine of apo-ACP by AcpS. This modification is essential for activity because fatty acids are bound in thioester linkage to the sulfhydryl of the prosthetic group.</text>
</comment>
<dbReference type="GO" id="GO:0016020">
    <property type="term" value="C:membrane"/>
    <property type="evidence" value="ECO:0007669"/>
    <property type="project" value="GOC"/>
</dbReference>
<comment type="function">
    <text evidence="7 9">Carrier of the growing fatty acid chain in fatty acid biosynthesis.</text>
</comment>
<evidence type="ECO:0000256" key="3">
    <source>
        <dbReference type="ARBA" id="ARBA00022553"/>
    </source>
</evidence>
<dbReference type="Pfam" id="PF00550">
    <property type="entry name" value="PP-binding"/>
    <property type="match status" value="1"/>
</dbReference>
<dbReference type="STRING" id="525909.Afer_1088"/>
<dbReference type="EMBL" id="CP001631">
    <property type="protein sequence ID" value="ACU54021.1"/>
    <property type="molecule type" value="Genomic_DNA"/>
</dbReference>
<keyword evidence="6 7" id="KW-0275">Fatty acid biosynthesis</keyword>
<feature type="modified residue" description="O-(pantetheine 4'-phosphoryl)serine" evidence="7">
    <location>
        <position position="39"/>
    </location>
</feature>
<evidence type="ECO:0000259" key="10">
    <source>
        <dbReference type="PROSITE" id="PS50075"/>
    </source>
</evidence>
<dbReference type="Proteomes" id="UP000000771">
    <property type="component" value="Chromosome"/>
</dbReference>
<comment type="PTM">
    <text evidence="9">4'-phosphopantetheine is transferred from CoA to a specific serine of apo-ACP by acpS.</text>
</comment>
<keyword evidence="4 7" id="KW-0276">Fatty acid metabolism</keyword>
<gene>
    <name evidence="7" type="primary">acpP</name>
    <name evidence="11" type="ordered locus">Afer_1088</name>
</gene>
<dbReference type="PROSITE" id="PS50075">
    <property type="entry name" value="CARRIER"/>
    <property type="match status" value="1"/>
</dbReference>
<dbReference type="GO" id="GO:0009245">
    <property type="term" value="P:lipid A biosynthetic process"/>
    <property type="evidence" value="ECO:0007669"/>
    <property type="project" value="TreeGrafter"/>
</dbReference>
<reference evidence="11 12" key="1">
    <citation type="journal article" date="2009" name="Stand. Genomic Sci.">
        <title>Complete genome sequence of Acidimicrobium ferrooxidans type strain (ICP).</title>
        <authorList>
            <person name="Clum A."/>
            <person name="Nolan M."/>
            <person name="Lang E."/>
            <person name="Glavina Del Rio T."/>
            <person name="Tice H."/>
            <person name="Copeland A."/>
            <person name="Cheng J.F."/>
            <person name="Lucas S."/>
            <person name="Chen F."/>
            <person name="Bruce D."/>
            <person name="Goodwin L."/>
            <person name="Pitluck S."/>
            <person name="Ivanova N."/>
            <person name="Mavrommatis K."/>
            <person name="Mikhailova N."/>
            <person name="Pati A."/>
            <person name="Chen A."/>
            <person name="Palaniappan K."/>
            <person name="Goker M."/>
            <person name="Spring S."/>
            <person name="Land M."/>
            <person name="Hauser L."/>
            <person name="Chang Y.J."/>
            <person name="Jeffries C.C."/>
            <person name="Chain P."/>
            <person name="Bristow J."/>
            <person name="Eisen J.A."/>
            <person name="Markowitz V."/>
            <person name="Hugenholtz P."/>
            <person name="Kyrpides N.C."/>
            <person name="Klenk H.P."/>
            <person name="Lapidus A."/>
        </authorList>
    </citation>
    <scope>NUCLEOTIDE SEQUENCE [LARGE SCALE GENOMIC DNA]</scope>
    <source>
        <strain evidence="12">DSM 10331 / JCM 15462 / NBRC 103882 / ICP</strain>
    </source>
</reference>
<dbReference type="NCBIfam" id="TIGR00517">
    <property type="entry name" value="acyl_carrier"/>
    <property type="match status" value="1"/>
</dbReference>
<name>C7LZ63_ACIFD</name>
<evidence type="ECO:0000256" key="5">
    <source>
        <dbReference type="ARBA" id="ARBA00023098"/>
    </source>
</evidence>
<dbReference type="Gene3D" id="1.10.1200.10">
    <property type="entry name" value="ACP-like"/>
    <property type="match status" value="1"/>
</dbReference>
<evidence type="ECO:0000313" key="12">
    <source>
        <dbReference type="Proteomes" id="UP000000771"/>
    </source>
</evidence>
<dbReference type="AlphaFoldDB" id="C7LZ63"/>
<dbReference type="GO" id="GO:0000036">
    <property type="term" value="F:acyl carrier activity"/>
    <property type="evidence" value="ECO:0007669"/>
    <property type="project" value="UniProtKB-UniRule"/>
</dbReference>
<keyword evidence="5 7" id="KW-0443">Lipid metabolism</keyword>
<feature type="domain" description="Carrier" evidence="10">
    <location>
        <begin position="1"/>
        <end position="79"/>
    </location>
</feature>
<accession>C7LZ63</accession>
<evidence type="ECO:0000256" key="6">
    <source>
        <dbReference type="ARBA" id="ARBA00023160"/>
    </source>
</evidence>
<evidence type="ECO:0000256" key="4">
    <source>
        <dbReference type="ARBA" id="ARBA00022832"/>
    </source>
</evidence>
<keyword evidence="1 7" id="KW-0596">Phosphopantetheine</keyword>
<dbReference type="PANTHER" id="PTHR20863:SF76">
    <property type="entry name" value="CARRIER DOMAIN-CONTAINING PROTEIN"/>
    <property type="match status" value="1"/>
</dbReference>
<dbReference type="RefSeq" id="WP_015798507.1">
    <property type="nucleotide sequence ID" value="NC_013124.1"/>
</dbReference>
<dbReference type="InterPro" id="IPR003231">
    <property type="entry name" value="ACP"/>
</dbReference>
<dbReference type="UniPathway" id="UPA00094"/>
<keyword evidence="3 7" id="KW-0597">Phosphoprotein</keyword>
<protein>
    <recommendedName>
        <fullName evidence="7 8">Acyl carrier protein</fullName>
        <shortName evidence="7">ACP</shortName>
    </recommendedName>
</protein>